<evidence type="ECO:0000256" key="1">
    <source>
        <dbReference type="ARBA" id="ARBA00022837"/>
    </source>
</evidence>
<reference evidence="5" key="1">
    <citation type="submission" date="2021-01" db="EMBL/GenBank/DDBJ databases">
        <authorList>
            <person name="Corre E."/>
            <person name="Pelletier E."/>
            <person name="Niang G."/>
            <person name="Scheremetjew M."/>
            <person name="Finn R."/>
            <person name="Kale V."/>
            <person name="Holt S."/>
            <person name="Cochrane G."/>
            <person name="Meng A."/>
            <person name="Brown T."/>
            <person name="Cohen L."/>
        </authorList>
    </citation>
    <scope>NUCLEOTIDE SEQUENCE</scope>
    <source>
        <strain evidence="5">CCMP722</strain>
    </source>
</reference>
<dbReference type="EMBL" id="HBFA01033534">
    <property type="protein sequence ID" value="CAD8684534.1"/>
    <property type="molecule type" value="Transcribed_RNA"/>
</dbReference>
<evidence type="ECO:0008006" key="6">
    <source>
        <dbReference type="Google" id="ProtNLM"/>
    </source>
</evidence>
<evidence type="ECO:0000259" key="4">
    <source>
        <dbReference type="PROSITE" id="PS50222"/>
    </source>
</evidence>
<dbReference type="InterPro" id="IPR018490">
    <property type="entry name" value="cNMP-bd_dom_sf"/>
</dbReference>
<dbReference type="InterPro" id="IPR014710">
    <property type="entry name" value="RmlC-like_jellyroll"/>
</dbReference>
<evidence type="ECO:0000256" key="2">
    <source>
        <dbReference type="SAM" id="MobiDB-lite"/>
    </source>
</evidence>
<dbReference type="PANTHER" id="PTHR23011">
    <property type="entry name" value="CYCLIC NUCLEOTIDE-BINDING DOMAIN CONTAINING PROTEIN"/>
    <property type="match status" value="1"/>
</dbReference>
<feature type="region of interest" description="Disordered" evidence="2">
    <location>
        <begin position="591"/>
        <end position="612"/>
    </location>
</feature>
<name>A0A7S0RQR4_9CHLO</name>
<feature type="domain" description="Cyclic nucleotide-binding" evidence="3">
    <location>
        <begin position="617"/>
        <end position="661"/>
    </location>
</feature>
<dbReference type="SUPFAM" id="SSF51206">
    <property type="entry name" value="cAMP-binding domain-like"/>
    <property type="match status" value="1"/>
</dbReference>
<dbReference type="GO" id="GO:0005509">
    <property type="term" value="F:calcium ion binding"/>
    <property type="evidence" value="ECO:0007669"/>
    <property type="project" value="InterPro"/>
</dbReference>
<dbReference type="PROSITE" id="PS50222">
    <property type="entry name" value="EF_HAND_2"/>
    <property type="match status" value="2"/>
</dbReference>
<feature type="region of interest" description="Disordered" evidence="2">
    <location>
        <begin position="316"/>
        <end position="353"/>
    </location>
</feature>
<dbReference type="SMART" id="SM00054">
    <property type="entry name" value="EFh"/>
    <property type="match status" value="2"/>
</dbReference>
<proteinExistence type="predicted"/>
<keyword evidence="1" id="KW-0106">Calcium</keyword>
<feature type="compositionally biased region" description="Low complexity" evidence="2">
    <location>
        <begin position="69"/>
        <end position="80"/>
    </location>
</feature>
<feature type="compositionally biased region" description="Basic and acidic residues" evidence="2">
    <location>
        <begin position="15"/>
        <end position="31"/>
    </location>
</feature>
<dbReference type="InterPro" id="IPR018247">
    <property type="entry name" value="EF_Hand_1_Ca_BS"/>
</dbReference>
<dbReference type="PROSITE" id="PS50042">
    <property type="entry name" value="CNMP_BINDING_3"/>
    <property type="match status" value="2"/>
</dbReference>
<feature type="compositionally biased region" description="Pro residues" evidence="2">
    <location>
        <begin position="1"/>
        <end position="10"/>
    </location>
</feature>
<feature type="region of interest" description="Disordered" evidence="2">
    <location>
        <begin position="711"/>
        <end position="744"/>
    </location>
</feature>
<feature type="domain" description="EF-hand" evidence="4">
    <location>
        <begin position="260"/>
        <end position="295"/>
    </location>
</feature>
<dbReference type="PANTHER" id="PTHR23011:SF28">
    <property type="entry name" value="CYCLIC NUCLEOTIDE-BINDING DOMAIN CONTAINING PROTEIN"/>
    <property type="match status" value="1"/>
</dbReference>
<protein>
    <recommendedName>
        <fullName evidence="6">Calmodulin</fullName>
    </recommendedName>
</protein>
<dbReference type="CDD" id="cd00038">
    <property type="entry name" value="CAP_ED"/>
    <property type="match status" value="1"/>
</dbReference>
<dbReference type="Gene3D" id="2.60.120.10">
    <property type="entry name" value="Jelly Rolls"/>
    <property type="match status" value="1"/>
</dbReference>
<dbReference type="Pfam" id="PF00036">
    <property type="entry name" value="EF-hand_1"/>
    <property type="match status" value="1"/>
</dbReference>
<evidence type="ECO:0000313" key="5">
    <source>
        <dbReference type="EMBL" id="CAD8684534.1"/>
    </source>
</evidence>
<gene>
    <name evidence="5" type="ORF">POBO1169_LOCUS16864</name>
</gene>
<feature type="compositionally biased region" description="Basic and acidic residues" evidence="2">
    <location>
        <begin position="82"/>
        <end position="93"/>
    </location>
</feature>
<dbReference type="InterPro" id="IPR011992">
    <property type="entry name" value="EF-hand-dom_pair"/>
</dbReference>
<evidence type="ECO:0000259" key="3">
    <source>
        <dbReference type="PROSITE" id="PS50042"/>
    </source>
</evidence>
<dbReference type="PROSITE" id="PS00018">
    <property type="entry name" value="EF_HAND_1"/>
    <property type="match status" value="2"/>
</dbReference>
<feature type="domain" description="Cyclic nucleotide-binding" evidence="3">
    <location>
        <begin position="445"/>
        <end position="503"/>
    </location>
</feature>
<feature type="compositionally biased region" description="Low complexity" evidence="2">
    <location>
        <begin position="727"/>
        <end position="744"/>
    </location>
</feature>
<dbReference type="CDD" id="cd00051">
    <property type="entry name" value="EFh"/>
    <property type="match status" value="1"/>
</dbReference>
<feature type="domain" description="EF-hand" evidence="4">
    <location>
        <begin position="380"/>
        <end position="415"/>
    </location>
</feature>
<dbReference type="Gene3D" id="1.10.238.10">
    <property type="entry name" value="EF-hand"/>
    <property type="match status" value="2"/>
</dbReference>
<dbReference type="Pfam" id="PF13202">
    <property type="entry name" value="EF-hand_5"/>
    <property type="match status" value="1"/>
</dbReference>
<dbReference type="InterPro" id="IPR002048">
    <property type="entry name" value="EF_hand_dom"/>
</dbReference>
<dbReference type="SUPFAM" id="SSF47473">
    <property type="entry name" value="EF-hand"/>
    <property type="match status" value="1"/>
</dbReference>
<feature type="compositionally biased region" description="Polar residues" evidence="2">
    <location>
        <begin position="591"/>
        <end position="601"/>
    </location>
</feature>
<dbReference type="InterPro" id="IPR000595">
    <property type="entry name" value="cNMP-bd_dom"/>
</dbReference>
<organism evidence="5">
    <name type="scientific">Pyramimonas obovata</name>
    <dbReference type="NCBI Taxonomy" id="1411642"/>
    <lineage>
        <taxon>Eukaryota</taxon>
        <taxon>Viridiplantae</taxon>
        <taxon>Chlorophyta</taxon>
        <taxon>Pyramimonadophyceae</taxon>
        <taxon>Pyramimonadales</taxon>
        <taxon>Pyramimonadaceae</taxon>
        <taxon>Pyramimonas</taxon>
        <taxon>Pyramimonas incertae sedis</taxon>
    </lineage>
</organism>
<feature type="region of interest" description="Disordered" evidence="2">
    <location>
        <begin position="1"/>
        <end position="97"/>
    </location>
</feature>
<dbReference type="AlphaFoldDB" id="A0A7S0RQR4"/>
<sequence>MNSPTSPGPATPGRDTPDGRRSSIMREESLRRSSIFQDDSRRRSSFLQSDSRRGSFVGGEPTSPGPGSPKGAAPGSPGRPSIHREGSRRDSVLRLRRGSIRRDSSIRGLSDEDRRRQRISSFQARSSVLLGNLGKKVASGYSRFTATPQVIAALQKPHGERTRSDILQIFDACQLLQIFDNIDLPLIRDMSHALHLLRLPANSVLHLGSRQLNVAERKNYANTTALGTADRPLEAFVLVMNGNGSFCLDGTRKRILSQEELYDTAKEMFDKIDTDNSGTIDAEELLKALTKQGVLVDADEAKDIIRSFVAFQGNGRPERVSGSTHAASPLGPPTTNTGPTGSARRRGSTVSPSDVEIDFPCFLEVMRENNGEAAWFTEAIQLKEYKDVFEEIDEDHSGRIDEEEFTKALLKLDVDLTPVQVATFFSSAAKDVGTDMAGIEFNSFVAVLKGCEQNRDHQSRTLSKGESLGVNALLHHEPMEHGTLTAEHAMDLLVLEKAEFERVRADGHDGLVFQKMALLRSLPMCRTTHPQYVRALALGSPARFVQRGARIAEEGRRLGEPGEMFLIMSGVCNVVQDVDVEMSSQVASETNPYSNITSTKKPNAVKGPGHKKQQMKLVTLGKGRIIGEAAAFENKVADSTVVAATPVTLMTLNVDDIQKYVPHDALGTFLDESELRDNWRQGVLEAARDPAQHPVAQILAESAVGNLSALQLTPKDDDGGAPKLEIPSTPTSPSAAQSGSPRKFNANPAAVLAEAAERGYLPESAVDSPGGGASGKRLAFLEPPDWLTAGGPLPPRMPSPEDSAEALSGGSVSYKSLATKQVYKLPLGPIIMPPRQGELKRVVDVFSTQALSRGVSALRREVSKFVEDMTFTPTSTLHHREVGTFPRRTPQTGDSSTPALRRALRSMRGQAFRSLSLRRHLLDGDPRGSGYMRRFALPQDIREVNPNYGSASLLADPAWHPGTCPRLRQRLAAEVSIWQRQQPQKEQRHLVSCSGPILLRPPDGCSSGLTTTKVASQPLSGVVSTATPCLDTDVNLPSWSVGGGLE</sequence>
<accession>A0A7S0RQR4</accession>